<dbReference type="InterPro" id="IPR050098">
    <property type="entry name" value="TFPI/VKTCI-like"/>
</dbReference>
<keyword evidence="3" id="KW-1015">Disulfide bond</keyword>
<keyword evidence="2" id="KW-0722">Serine protease inhibitor</keyword>
<accession>A0A0C9R5S4</accession>
<name>A0A0C9R5S4_AMBAM</name>
<evidence type="ECO:0000256" key="4">
    <source>
        <dbReference type="SAM" id="SignalP"/>
    </source>
</evidence>
<keyword evidence="1" id="KW-0646">Protease inhibitor</keyword>
<feature type="chain" id="PRO_5002211773" description="BPTI/Kunitz inhibitor domain-containing protein" evidence="4">
    <location>
        <begin position="19"/>
        <end position="172"/>
    </location>
</feature>
<protein>
    <recommendedName>
        <fullName evidence="5">BPTI/Kunitz inhibitor domain-containing protein</fullName>
    </recommendedName>
</protein>
<feature type="domain" description="BPTI/Kunitz inhibitor" evidence="5">
    <location>
        <begin position="27"/>
        <end position="77"/>
    </location>
</feature>
<dbReference type="GO" id="GO:0005615">
    <property type="term" value="C:extracellular space"/>
    <property type="evidence" value="ECO:0007669"/>
    <property type="project" value="TreeGrafter"/>
</dbReference>
<sequence length="172" mass="19279">MNTANFLILVGFVVSAHATSYARPPRCLKPPAVGRCKAKVPRWYYDPSSNKCKLFIYGGCEGNNNRFQYEVGCLKTCLPGVPTKPVCSLHPPKRTCKAGVHTWSFDWQAGGCRFFLHGDCNKNDNRFKTCLDCMNRCSGTKPKNAQRICEKLTVEVIKKYGDVLRPILGGRE</sequence>
<dbReference type="PANTHER" id="PTHR10083:SF374">
    <property type="entry name" value="BPTI_KUNITZ INHIBITOR DOMAIN-CONTAINING PROTEIN"/>
    <property type="match status" value="1"/>
</dbReference>
<dbReference type="PROSITE" id="PS00280">
    <property type="entry name" value="BPTI_KUNITZ_1"/>
    <property type="match status" value="1"/>
</dbReference>
<dbReference type="FunFam" id="4.10.410.10:FF:000005">
    <property type="entry name" value="Pancreatic trypsin inhibitor"/>
    <property type="match status" value="1"/>
</dbReference>
<evidence type="ECO:0000256" key="1">
    <source>
        <dbReference type="ARBA" id="ARBA00022690"/>
    </source>
</evidence>
<dbReference type="PROSITE" id="PS50279">
    <property type="entry name" value="BPTI_KUNITZ_2"/>
    <property type="match status" value="2"/>
</dbReference>
<dbReference type="PRINTS" id="PR00759">
    <property type="entry name" value="BASICPTASE"/>
</dbReference>
<reference evidence="6" key="1">
    <citation type="journal article" date="2015" name="PLoS ONE">
        <title>An Insight into the Sialome of the Lone Star Tick, Amblyomma americanum, with a Glimpse on Its Time Dependent Gene Expression.</title>
        <authorList>
            <person name="Karim S."/>
            <person name="Ribeiro J.M."/>
        </authorList>
    </citation>
    <scope>NUCLEOTIDE SEQUENCE</scope>
    <source>
        <tissue evidence="6">Salivary gland</tissue>
    </source>
</reference>
<keyword evidence="4" id="KW-0732">Signal</keyword>
<proteinExistence type="evidence at transcript level"/>
<evidence type="ECO:0000313" key="6">
    <source>
        <dbReference type="EMBL" id="JAG92340.1"/>
    </source>
</evidence>
<feature type="signal peptide" evidence="4">
    <location>
        <begin position="1"/>
        <end position="18"/>
    </location>
</feature>
<dbReference type="GO" id="GO:0004867">
    <property type="term" value="F:serine-type endopeptidase inhibitor activity"/>
    <property type="evidence" value="ECO:0007669"/>
    <property type="project" value="UniProtKB-KW"/>
</dbReference>
<evidence type="ECO:0000259" key="5">
    <source>
        <dbReference type="PROSITE" id="PS50279"/>
    </source>
</evidence>
<dbReference type="Pfam" id="PF00014">
    <property type="entry name" value="Kunitz_BPTI"/>
    <property type="match status" value="2"/>
</dbReference>
<dbReference type="InterPro" id="IPR036880">
    <property type="entry name" value="Kunitz_BPTI_sf"/>
</dbReference>
<dbReference type="Gene3D" id="4.10.410.10">
    <property type="entry name" value="Pancreatic trypsin inhibitor Kunitz domain"/>
    <property type="match status" value="2"/>
</dbReference>
<evidence type="ECO:0000256" key="2">
    <source>
        <dbReference type="ARBA" id="ARBA00022900"/>
    </source>
</evidence>
<dbReference type="AlphaFoldDB" id="A0A0C9R5S4"/>
<dbReference type="InterPro" id="IPR020901">
    <property type="entry name" value="Prtase_inh_Kunz-CS"/>
</dbReference>
<dbReference type="SMART" id="SM00131">
    <property type="entry name" value="KU"/>
    <property type="match status" value="2"/>
</dbReference>
<dbReference type="SUPFAM" id="SSF57362">
    <property type="entry name" value="BPTI-like"/>
    <property type="match status" value="2"/>
</dbReference>
<dbReference type="PANTHER" id="PTHR10083">
    <property type="entry name" value="KUNITZ-TYPE PROTEASE INHIBITOR-RELATED"/>
    <property type="match status" value="1"/>
</dbReference>
<dbReference type="InterPro" id="IPR002223">
    <property type="entry name" value="Kunitz_BPTI"/>
</dbReference>
<feature type="domain" description="BPTI/Kunitz inhibitor" evidence="5">
    <location>
        <begin position="87"/>
        <end position="137"/>
    </location>
</feature>
<dbReference type="EMBL" id="GBZX01000400">
    <property type="protein sequence ID" value="JAG92340.1"/>
    <property type="molecule type" value="mRNA"/>
</dbReference>
<evidence type="ECO:0000256" key="3">
    <source>
        <dbReference type="ARBA" id="ARBA00023157"/>
    </source>
</evidence>
<organism evidence="6">
    <name type="scientific">Amblyomma americanum</name>
    <name type="common">Lone star tick</name>
    <dbReference type="NCBI Taxonomy" id="6943"/>
    <lineage>
        <taxon>Eukaryota</taxon>
        <taxon>Metazoa</taxon>
        <taxon>Ecdysozoa</taxon>
        <taxon>Arthropoda</taxon>
        <taxon>Chelicerata</taxon>
        <taxon>Arachnida</taxon>
        <taxon>Acari</taxon>
        <taxon>Parasitiformes</taxon>
        <taxon>Ixodida</taxon>
        <taxon>Ixodoidea</taxon>
        <taxon>Ixodidae</taxon>
        <taxon>Amblyomminae</taxon>
        <taxon>Amblyomma</taxon>
    </lineage>
</organism>